<feature type="domain" description="Reverse transcriptase Ty1/copia-type" evidence="1">
    <location>
        <begin position="1"/>
        <end position="91"/>
    </location>
</feature>
<dbReference type="Proteomes" id="UP000824469">
    <property type="component" value="Unassembled WGS sequence"/>
</dbReference>
<proteinExistence type="predicted"/>
<organism evidence="2 3">
    <name type="scientific">Taxus chinensis</name>
    <name type="common">Chinese yew</name>
    <name type="synonym">Taxus wallichiana var. chinensis</name>
    <dbReference type="NCBI Taxonomy" id="29808"/>
    <lineage>
        <taxon>Eukaryota</taxon>
        <taxon>Viridiplantae</taxon>
        <taxon>Streptophyta</taxon>
        <taxon>Embryophyta</taxon>
        <taxon>Tracheophyta</taxon>
        <taxon>Spermatophyta</taxon>
        <taxon>Pinopsida</taxon>
        <taxon>Pinidae</taxon>
        <taxon>Conifers II</taxon>
        <taxon>Cupressales</taxon>
        <taxon>Taxaceae</taxon>
        <taxon>Taxus</taxon>
    </lineage>
</organism>
<dbReference type="Pfam" id="PF07727">
    <property type="entry name" value="RVT_2"/>
    <property type="match status" value="1"/>
</dbReference>
<protein>
    <recommendedName>
        <fullName evidence="1">Reverse transcriptase Ty1/copia-type domain-containing protein</fullName>
    </recommendedName>
</protein>
<feature type="non-terminal residue" evidence="2">
    <location>
        <position position="1"/>
    </location>
</feature>
<evidence type="ECO:0000259" key="1">
    <source>
        <dbReference type="Pfam" id="PF07727"/>
    </source>
</evidence>
<name>A0AA38C267_TAXCH</name>
<keyword evidence="3" id="KW-1185">Reference proteome</keyword>
<dbReference type="InterPro" id="IPR013103">
    <property type="entry name" value="RVT_2"/>
</dbReference>
<comment type="caution">
    <text evidence="2">The sequence shown here is derived from an EMBL/GenBank/DDBJ whole genome shotgun (WGS) entry which is preliminary data.</text>
</comment>
<dbReference type="EMBL" id="JAHRHJ020003813">
    <property type="protein sequence ID" value="KAH9289634.1"/>
    <property type="molecule type" value="Genomic_DNA"/>
</dbReference>
<accession>A0AA38C267</accession>
<evidence type="ECO:0000313" key="2">
    <source>
        <dbReference type="EMBL" id="KAH9289634.1"/>
    </source>
</evidence>
<dbReference type="OMA" id="ENAMHDE"/>
<feature type="non-terminal residue" evidence="2">
    <location>
        <position position="91"/>
    </location>
</feature>
<sequence length="91" mass="10487">VVTRPTDRAVVGSHWIFKIKHGVDGSIEKYKVRFVAKGFSQKEGIDYEETFSPVARYTSIRAVISFAMQMGWQIHQMDVKTTFLNGEFKEE</sequence>
<gene>
    <name evidence="2" type="ORF">KI387_033751</name>
</gene>
<evidence type="ECO:0000313" key="3">
    <source>
        <dbReference type="Proteomes" id="UP000824469"/>
    </source>
</evidence>
<dbReference type="AlphaFoldDB" id="A0AA38C267"/>
<reference evidence="2 3" key="1">
    <citation type="journal article" date="2021" name="Nat. Plants">
        <title>The Taxus genome provides insights into paclitaxel biosynthesis.</title>
        <authorList>
            <person name="Xiong X."/>
            <person name="Gou J."/>
            <person name="Liao Q."/>
            <person name="Li Y."/>
            <person name="Zhou Q."/>
            <person name="Bi G."/>
            <person name="Li C."/>
            <person name="Du R."/>
            <person name="Wang X."/>
            <person name="Sun T."/>
            <person name="Guo L."/>
            <person name="Liang H."/>
            <person name="Lu P."/>
            <person name="Wu Y."/>
            <person name="Zhang Z."/>
            <person name="Ro D.K."/>
            <person name="Shang Y."/>
            <person name="Huang S."/>
            <person name="Yan J."/>
        </authorList>
    </citation>
    <scope>NUCLEOTIDE SEQUENCE [LARGE SCALE GENOMIC DNA]</scope>
    <source>
        <strain evidence="2">Ta-2019</strain>
    </source>
</reference>